<dbReference type="Pfam" id="PF25094">
    <property type="entry name" value="R3H_PUS7L"/>
    <property type="match status" value="1"/>
</dbReference>
<keyword evidence="3" id="KW-0507">mRNA processing</keyword>
<keyword evidence="10" id="KW-1185">Reference proteome</keyword>
<dbReference type="AlphaFoldDB" id="A0A8T2JAX7"/>
<evidence type="ECO:0000256" key="3">
    <source>
        <dbReference type="ARBA" id="ARBA00022664"/>
    </source>
</evidence>
<dbReference type="InterPro" id="IPR001656">
    <property type="entry name" value="PsdUridine_synth_TruD"/>
</dbReference>
<dbReference type="InterPro" id="IPR056961">
    <property type="entry name" value="R3H_PUS7L"/>
</dbReference>
<dbReference type="Pfam" id="PF01142">
    <property type="entry name" value="TruD"/>
    <property type="match status" value="1"/>
</dbReference>
<keyword evidence="4" id="KW-0413">Isomerase</keyword>
<comment type="caution">
    <text evidence="9">The sequence shown here is derived from an EMBL/GenBank/DDBJ whole genome shotgun (WGS) entry which is preliminary data.</text>
</comment>
<dbReference type="GO" id="GO:0003723">
    <property type="term" value="F:RNA binding"/>
    <property type="evidence" value="ECO:0007669"/>
    <property type="project" value="InterPro"/>
</dbReference>
<organism evidence="9 10">
    <name type="scientific">Hymenochirus boettgeri</name>
    <name type="common">Congo dwarf clawed frog</name>
    <dbReference type="NCBI Taxonomy" id="247094"/>
    <lineage>
        <taxon>Eukaryota</taxon>
        <taxon>Metazoa</taxon>
        <taxon>Chordata</taxon>
        <taxon>Craniata</taxon>
        <taxon>Vertebrata</taxon>
        <taxon>Euteleostomi</taxon>
        <taxon>Amphibia</taxon>
        <taxon>Batrachia</taxon>
        <taxon>Anura</taxon>
        <taxon>Pipoidea</taxon>
        <taxon>Pipidae</taxon>
        <taxon>Pipinae</taxon>
        <taxon>Hymenochirus</taxon>
    </lineage>
</organism>
<evidence type="ECO:0000313" key="10">
    <source>
        <dbReference type="Proteomes" id="UP000812440"/>
    </source>
</evidence>
<dbReference type="EMBL" id="JAACNH010000006">
    <property type="protein sequence ID" value="KAG8439751.1"/>
    <property type="molecule type" value="Genomic_DNA"/>
</dbReference>
<comment type="similarity">
    <text evidence="2">Belongs to the pseudouridine synthase TruD family.</text>
</comment>
<dbReference type="SUPFAM" id="SSF55120">
    <property type="entry name" value="Pseudouridine synthase"/>
    <property type="match status" value="1"/>
</dbReference>
<evidence type="ECO:0000256" key="5">
    <source>
        <dbReference type="ARBA" id="ARBA00057241"/>
    </source>
</evidence>
<dbReference type="Pfam" id="PF23943">
    <property type="entry name" value="PUS7L_N"/>
    <property type="match status" value="1"/>
</dbReference>
<dbReference type="GO" id="GO:0006397">
    <property type="term" value="P:mRNA processing"/>
    <property type="evidence" value="ECO:0007669"/>
    <property type="project" value="UniProtKB-KW"/>
</dbReference>
<proteinExistence type="inferred from homology"/>
<protein>
    <recommendedName>
        <fullName evidence="6">Pseudouridylate synthase PUS7L</fullName>
    </recommendedName>
    <alternativeName>
        <fullName evidence="7">Pseudouridylate synthase 7 homolog-like protein</fullName>
    </alternativeName>
</protein>
<dbReference type="InterPro" id="IPR042214">
    <property type="entry name" value="TruD_catalytic"/>
</dbReference>
<name>A0A8T2JAX7_9PIPI</name>
<accession>A0A8T2JAX7</accession>
<dbReference type="InterPro" id="IPR020103">
    <property type="entry name" value="PsdUridine_synth_cat_dom_sf"/>
</dbReference>
<dbReference type="PANTHER" id="PTHR13326:SF21">
    <property type="entry name" value="PSEUDOURIDYLATE SYNTHASE PUS7L"/>
    <property type="match status" value="1"/>
</dbReference>
<evidence type="ECO:0000313" key="9">
    <source>
        <dbReference type="EMBL" id="KAG8439751.1"/>
    </source>
</evidence>
<dbReference type="Gene3D" id="3.30.2350.20">
    <property type="entry name" value="TruD, catalytic domain"/>
    <property type="match status" value="2"/>
</dbReference>
<dbReference type="GO" id="GO:0001522">
    <property type="term" value="P:pseudouridine synthesis"/>
    <property type="evidence" value="ECO:0007669"/>
    <property type="project" value="InterPro"/>
</dbReference>
<gene>
    <name evidence="9" type="ORF">GDO86_005792</name>
</gene>
<dbReference type="GO" id="GO:0005634">
    <property type="term" value="C:nucleus"/>
    <property type="evidence" value="ECO:0007669"/>
    <property type="project" value="TreeGrafter"/>
</dbReference>
<dbReference type="InterPro" id="IPR011760">
    <property type="entry name" value="PsdUridine_synth_TruD_insert"/>
</dbReference>
<evidence type="ECO:0000256" key="2">
    <source>
        <dbReference type="ARBA" id="ARBA00007953"/>
    </source>
</evidence>
<dbReference type="OrthoDB" id="447290at2759"/>
<feature type="domain" description="TRUD" evidence="8">
    <location>
        <begin position="416"/>
        <end position="639"/>
    </location>
</feature>
<dbReference type="CDD" id="cd02576">
    <property type="entry name" value="PseudoU_synth_ScPUS7"/>
    <property type="match status" value="1"/>
</dbReference>
<dbReference type="InterPro" id="IPR056963">
    <property type="entry name" value="PUS7L_N"/>
</dbReference>
<evidence type="ECO:0000259" key="8">
    <source>
        <dbReference type="PROSITE" id="PS50984"/>
    </source>
</evidence>
<evidence type="ECO:0000256" key="1">
    <source>
        <dbReference type="ARBA" id="ARBA00001166"/>
    </source>
</evidence>
<dbReference type="FunFam" id="3.30.2350.20:FF:000005">
    <property type="entry name" value="pseudouridylate synthase 7 homolog-like protein"/>
    <property type="match status" value="1"/>
</dbReference>
<evidence type="ECO:0000256" key="4">
    <source>
        <dbReference type="ARBA" id="ARBA00023235"/>
    </source>
</evidence>
<dbReference type="NCBIfam" id="TIGR00094">
    <property type="entry name" value="tRNA_TruD_broad"/>
    <property type="match status" value="1"/>
</dbReference>
<dbReference type="PANTHER" id="PTHR13326">
    <property type="entry name" value="TRNA PSEUDOURIDINE SYNTHASE D"/>
    <property type="match status" value="1"/>
</dbReference>
<sequence>MDTEEFSPNHFGSLCYVNDHVGFFGTIKSSPADFVVTEIDVSGNLVTDACNTANEKCEIEFEKNDTKATRKQKNDAEIKRVKYGVSALVNDKCMAGAKNANPFNDNTADFELDHIDFLHYFLDLSVQESLDQFSCSVKTAWRSHKVEDQLNELSLGLFTDKNERALIHSAVRQTYPFLLTFTKATELLVKPNQDYQELCNLTSEEEADGFFIFLDAKLENSTFTFKPDDCKEHRTAVHHFISKKFGKLLETKSFSEKGISGLQKLCISVRLREKKGSSRKRKSMDVINKEDLYTGFTLQKENLETLEAISYLASSLGVLPSDFSYAGIKDKKAITYQAMVVRKVAPERLKQVESIIGKKSMKLHNIHTENKPLRLGWLSGNNFSIIVRNIKNHSNDASVKIQERIGEAVQNIKEKGFLNYYGPQRFGKVQNSQSNDIGLALLKEEMEKAVKLLLTPDNTEDPVNNAKKHFIQTEDAKGALALMPDYKIRERMLLRAINRYGANQEGYTRAWFSIPHSMRIFYVHAFCSKVWNEAASYRFKSYGLKVVEGDLVLCNQDDNSLLSDKVSVHIVTKEEEMSNKYSINQVVLPMPGYSIKYPANKIGEWYNETLAEAGLQACSFRVSSLQLNIPGCYRHILKHPYKLSYELNLGDQIETEKLTNDGMSLKPYLVLKFKLDSSCYATVCLREIMKCNF</sequence>
<dbReference type="Proteomes" id="UP000812440">
    <property type="component" value="Chromosome 3"/>
</dbReference>
<evidence type="ECO:0000256" key="6">
    <source>
        <dbReference type="ARBA" id="ARBA00067866"/>
    </source>
</evidence>
<dbReference type="PIRSF" id="PIRSF037016">
    <property type="entry name" value="Pseudouridin_synth_euk_prd"/>
    <property type="match status" value="1"/>
</dbReference>
<dbReference type="GO" id="GO:0009982">
    <property type="term" value="F:pseudouridine synthase activity"/>
    <property type="evidence" value="ECO:0007669"/>
    <property type="project" value="InterPro"/>
</dbReference>
<dbReference type="PROSITE" id="PS50984">
    <property type="entry name" value="TRUD"/>
    <property type="match status" value="1"/>
</dbReference>
<comment type="function">
    <text evidence="5">Pseudouridine synthase that catalyzes pseudouridylation of mRNAs.</text>
</comment>
<reference evidence="9" key="1">
    <citation type="thesis" date="2020" institute="ProQuest LLC" country="789 East Eisenhower Parkway, Ann Arbor, MI, USA">
        <title>Comparative Genomics and Chromosome Evolution.</title>
        <authorList>
            <person name="Mudd A.B."/>
        </authorList>
    </citation>
    <scope>NUCLEOTIDE SEQUENCE</scope>
    <source>
        <strain evidence="9">Female2</strain>
        <tissue evidence="9">Blood</tissue>
    </source>
</reference>
<evidence type="ECO:0000256" key="7">
    <source>
        <dbReference type="ARBA" id="ARBA00079696"/>
    </source>
</evidence>
<comment type="catalytic activity">
    <reaction evidence="1">
        <text>a uridine in mRNA = a pseudouridine in mRNA</text>
        <dbReference type="Rhea" id="RHEA:56644"/>
        <dbReference type="Rhea" id="RHEA-COMP:14658"/>
        <dbReference type="Rhea" id="RHEA-COMP:14659"/>
        <dbReference type="ChEBI" id="CHEBI:65314"/>
        <dbReference type="ChEBI" id="CHEBI:65315"/>
    </reaction>
</comment>